<accession>A0ABD1D9K4</accession>
<keyword evidence="2" id="KW-0677">Repeat</keyword>
<dbReference type="Proteomes" id="UP001562425">
    <property type="component" value="Unassembled WGS sequence"/>
</dbReference>
<protein>
    <submittedName>
        <fullName evidence="3">Uncharacterized protein</fullName>
    </submittedName>
</protein>
<evidence type="ECO:0000313" key="4">
    <source>
        <dbReference type="Proteomes" id="UP001562425"/>
    </source>
</evidence>
<sequence length="147" mass="16544">MSSTADELNSSQTLLLRESSRAPEITHLVWQSWKVDVGVREMDAASRETPFMRPSEEPVRIQQVSQNLTAVIAFSQMGTEVATASEKGTVIRVFSVNDSSKQFELRRDFELERTSPKSGNETMGGKNDHWMRYISKAVLSYLPEADS</sequence>
<dbReference type="EMBL" id="JBEHCU010006740">
    <property type="protein sequence ID" value="KAL1396342.1"/>
    <property type="molecule type" value="Genomic_DNA"/>
</dbReference>
<evidence type="ECO:0000256" key="2">
    <source>
        <dbReference type="ARBA" id="ARBA00022737"/>
    </source>
</evidence>
<organism evidence="3 4">
    <name type="scientific">Culex pipiens pipiens</name>
    <name type="common">Northern house mosquito</name>
    <dbReference type="NCBI Taxonomy" id="38569"/>
    <lineage>
        <taxon>Eukaryota</taxon>
        <taxon>Metazoa</taxon>
        <taxon>Ecdysozoa</taxon>
        <taxon>Arthropoda</taxon>
        <taxon>Hexapoda</taxon>
        <taxon>Insecta</taxon>
        <taxon>Pterygota</taxon>
        <taxon>Neoptera</taxon>
        <taxon>Endopterygota</taxon>
        <taxon>Diptera</taxon>
        <taxon>Nematocera</taxon>
        <taxon>Culicoidea</taxon>
        <taxon>Culicidae</taxon>
        <taxon>Culicinae</taxon>
        <taxon>Culicini</taxon>
        <taxon>Culex</taxon>
        <taxon>Culex</taxon>
    </lineage>
</organism>
<name>A0ABD1D9K4_CULPP</name>
<comment type="caution">
    <text evidence="3">The sequence shown here is derived from an EMBL/GenBank/DDBJ whole genome shotgun (WGS) entry which is preliminary data.</text>
</comment>
<keyword evidence="1" id="KW-0853">WD repeat</keyword>
<evidence type="ECO:0000313" key="3">
    <source>
        <dbReference type="EMBL" id="KAL1396342.1"/>
    </source>
</evidence>
<dbReference type="AlphaFoldDB" id="A0ABD1D9K4"/>
<dbReference type="Pfam" id="PF21032">
    <property type="entry name" value="PROPPIN"/>
    <property type="match status" value="1"/>
</dbReference>
<reference evidence="3 4" key="1">
    <citation type="submission" date="2024-05" db="EMBL/GenBank/DDBJ databases">
        <title>Culex pipiens pipiens assembly and annotation.</title>
        <authorList>
            <person name="Alout H."/>
            <person name="Durand T."/>
        </authorList>
    </citation>
    <scope>NUCLEOTIDE SEQUENCE [LARGE SCALE GENOMIC DNA]</scope>
    <source>
        <strain evidence="3">HA-2024</strain>
        <tissue evidence="3">Whole body</tissue>
    </source>
</reference>
<gene>
    <name evidence="3" type="ORF">pipiens_010580</name>
</gene>
<keyword evidence="4" id="KW-1185">Reference proteome</keyword>
<dbReference type="InterPro" id="IPR048720">
    <property type="entry name" value="PROPPIN"/>
</dbReference>
<evidence type="ECO:0000256" key="1">
    <source>
        <dbReference type="ARBA" id="ARBA00022574"/>
    </source>
</evidence>
<proteinExistence type="predicted"/>